<dbReference type="AlphaFoldDB" id="A0A975IQ74"/>
<dbReference type="KEGG" id="aarc:G127AT_09565"/>
<keyword evidence="3" id="KW-1185">Reference proteome</keyword>
<sequence>MGSTLRRVMTRPVTRPMRAPTTMTAGSWNAIGSPALPSIHAERMAVKPTWAPMARFRLPATSGMRAAMAAMPVRASASSRDRQTPACKNFSGIQIENTAKMTMKM</sequence>
<reference evidence="2" key="1">
    <citation type="submission" date="2021-03" db="EMBL/GenBank/DDBJ databases">
        <title>Agromyces archimandritus sp. nov., isolated from the cockroach Archimandrita tessellata.</title>
        <authorList>
            <person name="Guzman J."/>
            <person name="Ortuzar M."/>
            <person name="Poehlein A."/>
            <person name="Daniel R."/>
            <person name="Trujillo M."/>
            <person name="Vilcinskas A."/>
        </authorList>
    </citation>
    <scope>NUCLEOTIDE SEQUENCE</scope>
    <source>
        <strain evidence="2">G127AT</strain>
    </source>
</reference>
<feature type="region of interest" description="Disordered" evidence="1">
    <location>
        <begin position="1"/>
        <end position="28"/>
    </location>
</feature>
<organism evidence="2 3">
    <name type="scientific">Agromyces archimandritae</name>
    <dbReference type="NCBI Taxonomy" id="2781962"/>
    <lineage>
        <taxon>Bacteria</taxon>
        <taxon>Bacillati</taxon>
        <taxon>Actinomycetota</taxon>
        <taxon>Actinomycetes</taxon>
        <taxon>Micrococcales</taxon>
        <taxon>Microbacteriaceae</taxon>
        <taxon>Agromyces</taxon>
    </lineage>
</organism>
<protein>
    <submittedName>
        <fullName evidence="2">Uncharacterized protein</fullName>
    </submittedName>
</protein>
<dbReference type="EMBL" id="CP071696">
    <property type="protein sequence ID" value="QTX06367.1"/>
    <property type="molecule type" value="Genomic_DNA"/>
</dbReference>
<proteinExistence type="predicted"/>
<evidence type="ECO:0000313" key="2">
    <source>
        <dbReference type="EMBL" id="QTX06367.1"/>
    </source>
</evidence>
<evidence type="ECO:0000256" key="1">
    <source>
        <dbReference type="SAM" id="MobiDB-lite"/>
    </source>
</evidence>
<dbReference type="Proteomes" id="UP000671914">
    <property type="component" value="Chromosome"/>
</dbReference>
<gene>
    <name evidence="2" type="ORF">G127AT_09565</name>
</gene>
<accession>A0A975IQ74</accession>
<evidence type="ECO:0000313" key="3">
    <source>
        <dbReference type="Proteomes" id="UP000671914"/>
    </source>
</evidence>
<name>A0A975IQ74_9MICO</name>